<evidence type="ECO:0000313" key="1">
    <source>
        <dbReference type="Proteomes" id="UP000035681"/>
    </source>
</evidence>
<sequence>MEGKIKEPLNIDFYTDDNNTSTAIELSSQYSMSTFGQEFHPYFRTEYYRSSATHRIKELYNIVMAGENDSNKNLNFAKIIQSEDQTKVTVVISEFSRAYHVVKPNGDWIFLERSNDGKYNTMYIMDKEKNGDYVKVIST</sequence>
<dbReference type="AlphaFoldDB" id="A0A0K0ERR1"/>
<accession>A0A0K0ERR1</accession>
<name>A0A0K0ERR1_STRER</name>
<organism evidence="2">
    <name type="scientific">Strongyloides stercoralis</name>
    <name type="common">Threadworm</name>
    <dbReference type="NCBI Taxonomy" id="6248"/>
    <lineage>
        <taxon>Eukaryota</taxon>
        <taxon>Metazoa</taxon>
        <taxon>Ecdysozoa</taxon>
        <taxon>Nematoda</taxon>
        <taxon>Chromadorea</taxon>
        <taxon>Rhabditida</taxon>
        <taxon>Tylenchina</taxon>
        <taxon>Panagrolaimomorpha</taxon>
        <taxon>Strongyloidoidea</taxon>
        <taxon>Strongyloididae</taxon>
        <taxon>Strongyloides</taxon>
    </lineage>
</organism>
<keyword evidence="1" id="KW-1185">Reference proteome</keyword>
<dbReference type="WBParaSite" id="TCONS_00003194.p1">
    <property type="protein sequence ID" value="TCONS_00003194.p1"/>
    <property type="gene ID" value="XLOC_002941"/>
</dbReference>
<evidence type="ECO:0000313" key="2">
    <source>
        <dbReference type="WBParaSite" id="SSTP_0001214100.1"/>
    </source>
</evidence>
<protein>
    <submittedName>
        <fullName evidence="3">Cytosolic fatty-acid binding proteins domain-containing protein</fullName>
    </submittedName>
    <submittedName>
        <fullName evidence="2">DUF4767 domain-containing protein</fullName>
    </submittedName>
</protein>
<dbReference type="Proteomes" id="UP000035681">
    <property type="component" value="Unplaced"/>
</dbReference>
<evidence type="ECO:0000313" key="3">
    <source>
        <dbReference type="WBParaSite" id="TCONS_00003194.p1"/>
    </source>
</evidence>
<dbReference type="WBParaSite" id="SSTP_0001214100.1">
    <property type="protein sequence ID" value="SSTP_0001214100.1"/>
    <property type="gene ID" value="SSTP_0001214100"/>
</dbReference>
<proteinExistence type="predicted"/>
<reference evidence="2" key="1">
    <citation type="submission" date="2015-08" db="UniProtKB">
        <authorList>
            <consortium name="WormBaseParasite"/>
        </authorList>
    </citation>
    <scope>IDENTIFICATION</scope>
</reference>